<organism evidence="2 3">
    <name type="scientific">Oikopleura dioica</name>
    <name type="common">Tunicate</name>
    <dbReference type="NCBI Taxonomy" id="34765"/>
    <lineage>
        <taxon>Eukaryota</taxon>
        <taxon>Metazoa</taxon>
        <taxon>Chordata</taxon>
        <taxon>Tunicata</taxon>
        <taxon>Appendicularia</taxon>
        <taxon>Copelata</taxon>
        <taxon>Oikopleuridae</taxon>
        <taxon>Oikopleura</taxon>
    </lineage>
</organism>
<sequence length="117" mass="12463">MKLFKFLAVFALGSANLAEAEDNSVIVGVLQRVMEKGAHPDTAQQALDVVGGADEFLETLETTDNEILQHEIDVRGGLDAVKARLAELFSAPSSAIGNGVAALRTLFFAGLMMMLQN</sequence>
<proteinExistence type="predicted"/>
<keyword evidence="1" id="KW-0732">Signal</keyword>
<protein>
    <submittedName>
        <fullName evidence="2">Oidioi.mRNA.OKI2018_I69.PAR.g9599.t1.cds</fullName>
    </submittedName>
</protein>
<evidence type="ECO:0000313" key="3">
    <source>
        <dbReference type="Proteomes" id="UP001158576"/>
    </source>
</evidence>
<dbReference type="EMBL" id="OU015568">
    <property type="protein sequence ID" value="CAG5080459.1"/>
    <property type="molecule type" value="Genomic_DNA"/>
</dbReference>
<name>A0ABN7RQL5_OIKDI</name>
<dbReference type="Proteomes" id="UP001158576">
    <property type="component" value="Chromosome PAR"/>
</dbReference>
<gene>
    <name evidence="2" type="ORF">OKIOD_LOCUS1157</name>
</gene>
<evidence type="ECO:0000313" key="2">
    <source>
        <dbReference type="EMBL" id="CAG5080459.1"/>
    </source>
</evidence>
<keyword evidence="3" id="KW-1185">Reference proteome</keyword>
<evidence type="ECO:0000256" key="1">
    <source>
        <dbReference type="SAM" id="SignalP"/>
    </source>
</evidence>
<feature type="chain" id="PRO_5046810578" evidence="1">
    <location>
        <begin position="21"/>
        <end position="117"/>
    </location>
</feature>
<feature type="signal peptide" evidence="1">
    <location>
        <begin position="1"/>
        <end position="20"/>
    </location>
</feature>
<accession>A0ABN7RQL5</accession>
<reference evidence="2 3" key="1">
    <citation type="submission" date="2021-04" db="EMBL/GenBank/DDBJ databases">
        <authorList>
            <person name="Bliznina A."/>
        </authorList>
    </citation>
    <scope>NUCLEOTIDE SEQUENCE [LARGE SCALE GENOMIC DNA]</scope>
</reference>